<name>I4BNY8_MYCCN</name>
<dbReference type="Pfam" id="PF06722">
    <property type="entry name" value="EryCIII-like_C"/>
    <property type="match status" value="1"/>
</dbReference>
<dbReference type="PANTHER" id="PTHR48050">
    <property type="entry name" value="STEROL 3-BETA-GLUCOSYLTRANSFERASE"/>
    <property type="match status" value="1"/>
</dbReference>
<keyword evidence="2" id="KW-0808">Transferase</keyword>
<dbReference type="GO" id="GO:0016020">
    <property type="term" value="C:membrane"/>
    <property type="evidence" value="ECO:0007669"/>
    <property type="project" value="GOC"/>
</dbReference>
<organism evidence="2 3">
    <name type="scientific">Mycolicibacterium chubuense (strain NBB4)</name>
    <name type="common">Mycobacterium chubuense</name>
    <dbReference type="NCBI Taxonomy" id="710421"/>
    <lineage>
        <taxon>Bacteria</taxon>
        <taxon>Bacillati</taxon>
        <taxon>Actinomycetota</taxon>
        <taxon>Actinomycetes</taxon>
        <taxon>Mycobacteriales</taxon>
        <taxon>Mycobacteriaceae</taxon>
        <taxon>Mycolicibacterium</taxon>
    </lineage>
</organism>
<dbReference type="STRING" id="710421.Mycch_4281"/>
<dbReference type="Proteomes" id="UP000006057">
    <property type="component" value="Chromosome"/>
</dbReference>
<gene>
    <name evidence="2" type="ordered locus">Mycch_4281</name>
</gene>
<dbReference type="EMBL" id="CP003053">
    <property type="protein sequence ID" value="AFM18995.1"/>
    <property type="molecule type" value="Genomic_DNA"/>
</dbReference>
<dbReference type="GO" id="GO:0017000">
    <property type="term" value="P:antibiotic biosynthetic process"/>
    <property type="evidence" value="ECO:0007669"/>
    <property type="project" value="UniProtKB-ARBA"/>
</dbReference>
<keyword evidence="3" id="KW-1185">Reference proteome</keyword>
<dbReference type="FunFam" id="3.40.50.2000:FF:000072">
    <property type="entry name" value="Glycosyl transferase"/>
    <property type="match status" value="1"/>
</dbReference>
<dbReference type="PANTHER" id="PTHR48050:SF13">
    <property type="entry name" value="STEROL 3-BETA-GLUCOSYLTRANSFERASE UGT80A2"/>
    <property type="match status" value="1"/>
</dbReference>
<dbReference type="KEGG" id="mcb:Mycch_4281"/>
<dbReference type="InterPro" id="IPR002213">
    <property type="entry name" value="UDP_glucos_trans"/>
</dbReference>
<dbReference type="GO" id="GO:0016758">
    <property type="term" value="F:hexosyltransferase activity"/>
    <property type="evidence" value="ECO:0007669"/>
    <property type="project" value="UniProtKB-ARBA"/>
</dbReference>
<dbReference type="RefSeq" id="WP_014817465.1">
    <property type="nucleotide sequence ID" value="NC_018027.1"/>
</dbReference>
<accession>I4BNY8</accession>
<dbReference type="CDD" id="cd03784">
    <property type="entry name" value="GT1_Gtf-like"/>
    <property type="match status" value="1"/>
</dbReference>
<dbReference type="HOGENOM" id="CLU_000537_4_1_11"/>
<evidence type="ECO:0000259" key="1">
    <source>
        <dbReference type="Pfam" id="PF06722"/>
    </source>
</evidence>
<sequence length="426" mass="45646">MAHYLLAVSPLPGHLMPMLTIGLGLQSLGHRITVLTGAQLCDTVAASGLDPVALPVDVRIEPPAAAPAPLRRLPTPVRRFWLGRAELRAVYAEPLGEQADALRAILRTQPVDAILADVTFTGALPLLLDDSARPPVLCCGVSPLTLTSADTPPFGLAWQPRPGRDYRRMNAVAHRVIMRGSQRAFDRALRRAGAGRSPVFISDWPRLADGLLQLTVRDFEYPRGDLPPTVEYVGPVLPTAPSTFEPPHWWDDVCATAGVVLVTQGTHDNVDLDQLINPTLEALGDRRDLLVVATTGRRAGQRLPRRLADNARVADWVPYSALMPYVDVMITNGGYGGVQFALSHGVPLIVAGETSDKAEVAARVAYSGVGVDLATATPSPATIRAAVADVREDGAYRGAAQRFRSEIEDATPIDSIANALKRCCGT</sequence>
<dbReference type="AlphaFoldDB" id="I4BNY8"/>
<dbReference type="GO" id="GO:0008194">
    <property type="term" value="F:UDP-glycosyltransferase activity"/>
    <property type="evidence" value="ECO:0007669"/>
    <property type="project" value="InterPro"/>
</dbReference>
<feature type="domain" description="Erythromycin biosynthesis protein CIII-like C-terminal" evidence="1">
    <location>
        <begin position="288"/>
        <end position="408"/>
    </location>
</feature>
<dbReference type="InterPro" id="IPR010610">
    <property type="entry name" value="EryCIII-like_C"/>
</dbReference>
<dbReference type="InterPro" id="IPR050426">
    <property type="entry name" value="Glycosyltransferase_28"/>
</dbReference>
<evidence type="ECO:0000313" key="2">
    <source>
        <dbReference type="EMBL" id="AFM18995.1"/>
    </source>
</evidence>
<protein>
    <submittedName>
        <fullName evidence="2">Glycosyl transferase, UDP-glucuronosyltransferase</fullName>
    </submittedName>
</protein>
<dbReference type="SUPFAM" id="SSF53756">
    <property type="entry name" value="UDP-Glycosyltransferase/glycogen phosphorylase"/>
    <property type="match status" value="1"/>
</dbReference>
<dbReference type="GO" id="GO:0009247">
    <property type="term" value="P:glycolipid biosynthetic process"/>
    <property type="evidence" value="ECO:0007669"/>
    <property type="project" value="UniProtKB-ARBA"/>
</dbReference>
<evidence type="ECO:0000313" key="3">
    <source>
        <dbReference type="Proteomes" id="UP000006057"/>
    </source>
</evidence>
<dbReference type="PATRIC" id="fig|710421.3.peg.4277"/>
<reference evidence="2 3" key="1">
    <citation type="submission" date="2012-06" db="EMBL/GenBank/DDBJ databases">
        <title>Complete sequence of chromosome of Mycobacterium chubuense NBB4.</title>
        <authorList>
            <consortium name="US DOE Joint Genome Institute"/>
            <person name="Lucas S."/>
            <person name="Han J."/>
            <person name="Lapidus A."/>
            <person name="Cheng J.-F."/>
            <person name="Goodwin L."/>
            <person name="Pitluck S."/>
            <person name="Peters L."/>
            <person name="Mikhailova N."/>
            <person name="Teshima H."/>
            <person name="Detter J.C."/>
            <person name="Han C."/>
            <person name="Tapia R."/>
            <person name="Land M."/>
            <person name="Hauser L."/>
            <person name="Kyrpides N."/>
            <person name="Ivanova N."/>
            <person name="Pagani I."/>
            <person name="Mattes T."/>
            <person name="Holmes A."/>
            <person name="Rutledge P."/>
            <person name="Paulsen I."/>
            <person name="Coleman N."/>
            <person name="Woyke T."/>
        </authorList>
    </citation>
    <scope>NUCLEOTIDE SEQUENCE [LARGE SCALE GENOMIC DNA]</scope>
    <source>
        <strain evidence="2 3">NBB4</strain>
    </source>
</reference>
<dbReference type="eggNOG" id="COG1819">
    <property type="taxonomic scope" value="Bacteria"/>
</dbReference>
<proteinExistence type="predicted"/>
<dbReference type="Gene3D" id="3.40.50.2000">
    <property type="entry name" value="Glycogen Phosphorylase B"/>
    <property type="match status" value="2"/>
</dbReference>